<dbReference type="PANTHER" id="PTHR35392">
    <property type="entry name" value="ZN(II)2CYS6 TRANSCRIPTION FACTOR (EUROFUNG)-RELATED-RELATED"/>
    <property type="match status" value="1"/>
</dbReference>
<protein>
    <recommendedName>
        <fullName evidence="4">Zn(2)-C6 fungal-type domain-containing protein</fullName>
    </recommendedName>
</protein>
<feature type="region of interest" description="Disordered" evidence="1">
    <location>
        <begin position="117"/>
        <end position="158"/>
    </location>
</feature>
<proteinExistence type="predicted"/>
<gene>
    <name evidence="2" type="ORF">M011DRAFT_487181</name>
</gene>
<reference evidence="2" key="1">
    <citation type="journal article" date="2020" name="Stud. Mycol.">
        <title>101 Dothideomycetes genomes: a test case for predicting lifestyles and emergence of pathogens.</title>
        <authorList>
            <person name="Haridas S."/>
            <person name="Albert R."/>
            <person name="Binder M."/>
            <person name="Bloem J."/>
            <person name="Labutti K."/>
            <person name="Salamov A."/>
            <person name="Andreopoulos B."/>
            <person name="Baker S."/>
            <person name="Barry K."/>
            <person name="Bills G."/>
            <person name="Bluhm B."/>
            <person name="Cannon C."/>
            <person name="Castanera R."/>
            <person name="Culley D."/>
            <person name="Daum C."/>
            <person name="Ezra D."/>
            <person name="Gonzalez J."/>
            <person name="Henrissat B."/>
            <person name="Kuo A."/>
            <person name="Liang C."/>
            <person name="Lipzen A."/>
            <person name="Lutzoni F."/>
            <person name="Magnuson J."/>
            <person name="Mondo S."/>
            <person name="Nolan M."/>
            <person name="Ohm R."/>
            <person name="Pangilinan J."/>
            <person name="Park H.-J."/>
            <person name="Ramirez L."/>
            <person name="Alfaro M."/>
            <person name="Sun H."/>
            <person name="Tritt A."/>
            <person name="Yoshinaga Y."/>
            <person name="Zwiers L.-H."/>
            <person name="Turgeon B."/>
            <person name="Goodwin S."/>
            <person name="Spatafora J."/>
            <person name="Crous P."/>
            <person name="Grigoriev I."/>
        </authorList>
    </citation>
    <scope>NUCLEOTIDE SEQUENCE</scope>
    <source>
        <strain evidence="2">CBS 119925</strain>
    </source>
</reference>
<evidence type="ECO:0000256" key="1">
    <source>
        <dbReference type="SAM" id="MobiDB-lite"/>
    </source>
</evidence>
<dbReference type="OrthoDB" id="5417895at2759"/>
<name>A0A6A6V7B0_9PLEO</name>
<evidence type="ECO:0000313" key="2">
    <source>
        <dbReference type="EMBL" id="KAF2746395.1"/>
    </source>
</evidence>
<dbReference type="EMBL" id="MU006577">
    <property type="protein sequence ID" value="KAF2746395.1"/>
    <property type="molecule type" value="Genomic_DNA"/>
</dbReference>
<sequence>MGRKPHGLIAEFFERGQKINDLSNRYEQTCKSCGERFPKGRPERLANHLMRSCPAISTADRERVLRHFNDPPVGTAQIHAVMMHGSWQHGADHSNLSYAPPNQGLSALETLAEVSRQQLDLSGKSSRKRARGAKSLNPQGLPPRRIGLRPLAAKPPSPPVNHAPIDGSFMDEFLVHDERHDGHGLAIGAAVSQALETPGAPALSPLHQLQGSLPHSPRDSAYLATTTAPMNPMDPSLVMTASAATELSNLLPLSNAVVDPDLSSAHTEPSTSADLRIHHPWSGPTQSFESLISDQQRNLRTEECVLNALPRAPSVDITDPSLTSNVAANHQPSDRKVRGRFSETRRLEVRDMRRHGACIRCRMLKKPCSPGDPCRSCTFSEAARLWKQPCFRTRIAEEFTLYSVGLQATLTFQALGYARNQLRLDPVPGRLEATHHVDSNIFATFPTLRSSDQAMANADIDPVILGTFAPLGVEIIDDEDTIPTRLEHYVQKSVHAFVDAESSPFMAKTIQTGFALGGTNPDGLFLKVVELWHLTQILTSRDLRWHLYSNPVAAPTMTPTIITQSELEEEARVPITPREHSTSYRLITLQLQAAAEKRAGPQARMVMNDLERRLLRRQQIHPFETFLIAVILLACVERMCWLFQRWDQKTTANAIPAPDAPSIAQAIPDARTHDAVSSPQPESDAALAQALQSASATASGILGPEFVAPSLTIAPKWPFDRSPSYYVQQGERFSDILHMLVNIRGVRPKPMVRLSDDRVVVWGEDGVDEEVRAWYESVGLTGRFLAERMGAVEAGDDPREWEGRFIGKIVGSLGGSG</sequence>
<dbReference type="PANTHER" id="PTHR35392:SF2">
    <property type="entry name" value="ZN(II)2CYS6 TRANSCRIPTION FACTOR (EUROFUNG)"/>
    <property type="match status" value="1"/>
</dbReference>
<dbReference type="Proteomes" id="UP000799440">
    <property type="component" value="Unassembled WGS sequence"/>
</dbReference>
<accession>A0A6A6V7B0</accession>
<evidence type="ECO:0008006" key="4">
    <source>
        <dbReference type="Google" id="ProtNLM"/>
    </source>
</evidence>
<keyword evidence="3" id="KW-1185">Reference proteome</keyword>
<organism evidence="2 3">
    <name type="scientific">Sporormia fimetaria CBS 119925</name>
    <dbReference type="NCBI Taxonomy" id="1340428"/>
    <lineage>
        <taxon>Eukaryota</taxon>
        <taxon>Fungi</taxon>
        <taxon>Dikarya</taxon>
        <taxon>Ascomycota</taxon>
        <taxon>Pezizomycotina</taxon>
        <taxon>Dothideomycetes</taxon>
        <taxon>Pleosporomycetidae</taxon>
        <taxon>Pleosporales</taxon>
        <taxon>Sporormiaceae</taxon>
        <taxon>Sporormia</taxon>
    </lineage>
</organism>
<dbReference type="InterPro" id="IPR052973">
    <property type="entry name" value="Fungal_sec-metab_reg_TF"/>
</dbReference>
<evidence type="ECO:0000313" key="3">
    <source>
        <dbReference type="Proteomes" id="UP000799440"/>
    </source>
</evidence>
<dbReference type="AlphaFoldDB" id="A0A6A6V7B0"/>